<dbReference type="InterPro" id="IPR005532">
    <property type="entry name" value="SUMF_dom"/>
</dbReference>
<proteinExistence type="predicted"/>
<dbReference type="InterPro" id="IPR051043">
    <property type="entry name" value="Sulfatase_Mod_Factor_Kinase"/>
</dbReference>
<keyword evidence="3" id="KW-1185">Reference proteome</keyword>
<evidence type="ECO:0000313" key="2">
    <source>
        <dbReference type="EMBL" id="MXU66742.1"/>
    </source>
</evidence>
<protein>
    <submittedName>
        <fullName evidence="2">SUMF1/EgtB/PvdO family nonheme iron enzyme</fullName>
    </submittedName>
</protein>
<dbReference type="RefSeq" id="WP_160856404.1">
    <property type="nucleotide sequence ID" value="NZ_WUWG01000007.1"/>
</dbReference>
<dbReference type="AlphaFoldDB" id="A0A6B0TZQ5"/>
<dbReference type="EMBL" id="WUWG01000007">
    <property type="protein sequence ID" value="MXU66742.1"/>
    <property type="molecule type" value="Genomic_DNA"/>
</dbReference>
<sequence>MKLYTPVLLITLLGAALLAREGWFSHDADRAADLPVPPTVIVPAMRLDYRPAGQYQTARQVIDPPLDTRAMPPLAVMETHVSEALYGLCVDDGACRPAPGRGRDDHAQVFVSFADTEQFALWLADRTGTDWRLPTDREWAQLAAEAFHDDALGIDGGPADPAARWLAAYESQFAQRGDADGTHHPLGHFGANSLGVRDLGGNIWEWTQSCNERVTLGPDRSAVLSKVENCGVRVAQGRHRAYIIDFVRDARGGGCAIGIPPDYLGIRLVHSLDG</sequence>
<dbReference type="Pfam" id="PF03781">
    <property type="entry name" value="FGE-sulfatase"/>
    <property type="match status" value="1"/>
</dbReference>
<dbReference type="GO" id="GO:0120147">
    <property type="term" value="F:formylglycine-generating oxidase activity"/>
    <property type="evidence" value="ECO:0007669"/>
    <property type="project" value="TreeGrafter"/>
</dbReference>
<dbReference type="Gene3D" id="3.90.1580.10">
    <property type="entry name" value="paralog of FGE (formylglycine-generating enzyme)"/>
    <property type="match status" value="1"/>
</dbReference>
<dbReference type="PANTHER" id="PTHR23150:SF19">
    <property type="entry name" value="FORMYLGLYCINE-GENERATING ENZYME"/>
    <property type="match status" value="1"/>
</dbReference>
<comment type="caution">
    <text evidence="2">The sequence shown here is derived from an EMBL/GenBank/DDBJ whole genome shotgun (WGS) entry which is preliminary data.</text>
</comment>
<dbReference type="InterPro" id="IPR016187">
    <property type="entry name" value="CTDL_fold"/>
</dbReference>
<reference evidence="2 3" key="1">
    <citation type="submission" date="2019-12" db="EMBL/GenBank/DDBJ databases">
        <title>Strain KN286 was isolated from seawater, which was collected from Caroline Seamount in the tropical western Pacific.</title>
        <authorList>
            <person name="Wang Q."/>
        </authorList>
    </citation>
    <scope>NUCLEOTIDE SEQUENCE [LARGE SCALE GENOMIC DNA]</scope>
    <source>
        <strain evidence="2 3">KN286</strain>
    </source>
</reference>
<evidence type="ECO:0000259" key="1">
    <source>
        <dbReference type="Pfam" id="PF03781"/>
    </source>
</evidence>
<accession>A0A6B0TZQ5</accession>
<dbReference type="Proteomes" id="UP000436016">
    <property type="component" value="Unassembled WGS sequence"/>
</dbReference>
<evidence type="ECO:0000313" key="3">
    <source>
        <dbReference type="Proteomes" id="UP000436016"/>
    </source>
</evidence>
<dbReference type="InterPro" id="IPR042095">
    <property type="entry name" value="SUMF_sf"/>
</dbReference>
<dbReference type="PANTHER" id="PTHR23150">
    <property type="entry name" value="SULFATASE MODIFYING FACTOR 1, 2"/>
    <property type="match status" value="1"/>
</dbReference>
<gene>
    <name evidence="2" type="ORF">GSH16_14930</name>
</gene>
<name>A0A6B0TZQ5_9RHOB</name>
<organism evidence="2 3">
    <name type="scientific">Oceanomicrobium pacificus</name>
    <dbReference type="NCBI Taxonomy" id="2692916"/>
    <lineage>
        <taxon>Bacteria</taxon>
        <taxon>Pseudomonadati</taxon>
        <taxon>Pseudomonadota</taxon>
        <taxon>Alphaproteobacteria</taxon>
        <taxon>Rhodobacterales</taxon>
        <taxon>Paracoccaceae</taxon>
        <taxon>Oceanomicrobium</taxon>
    </lineage>
</organism>
<dbReference type="SUPFAM" id="SSF56436">
    <property type="entry name" value="C-type lectin-like"/>
    <property type="match status" value="1"/>
</dbReference>
<feature type="domain" description="Sulfatase-modifying factor enzyme-like" evidence="1">
    <location>
        <begin position="55"/>
        <end position="269"/>
    </location>
</feature>